<dbReference type="PANTHER" id="PTHR40781">
    <property type="match status" value="1"/>
</dbReference>
<sequence length="153" mass="17887">MSQDETLPRYLYRVFDEWSCSQFSRTSGFVASIPNAVYDLDHRNAKRQLEWHMDWNSRRQTPFISVTASREKALEYALNRMDMKRRTVSIAKIDSSRLRTDVYRMCDLAEYTGAYLKHEATNKHEFLCVGCIPANAVIQCLTLDDDDDDDDED</sequence>
<dbReference type="Gene3D" id="3.90.210.10">
    <property type="entry name" value="Heat-Labile Enterotoxin, subunit A"/>
    <property type="match status" value="1"/>
</dbReference>
<dbReference type="InterPro" id="IPR056009">
    <property type="entry name" value="DUF7587"/>
</dbReference>
<comment type="caution">
    <text evidence="2">The sequence shown here is derived from an EMBL/GenBank/DDBJ whole genome shotgun (WGS) entry which is preliminary data.</text>
</comment>
<dbReference type="Pfam" id="PF24494">
    <property type="entry name" value="DUF7587"/>
    <property type="match status" value="1"/>
</dbReference>
<dbReference type="OrthoDB" id="2639948at2759"/>
<evidence type="ECO:0000259" key="1">
    <source>
        <dbReference type="Pfam" id="PF24494"/>
    </source>
</evidence>
<feature type="domain" description="DUF7587" evidence="1">
    <location>
        <begin position="7"/>
        <end position="145"/>
    </location>
</feature>
<dbReference type="SUPFAM" id="SSF56399">
    <property type="entry name" value="ADP-ribosylation"/>
    <property type="match status" value="1"/>
</dbReference>
<protein>
    <recommendedName>
        <fullName evidence="1">DUF7587 domain-containing protein</fullName>
    </recommendedName>
</protein>
<proteinExistence type="predicted"/>
<keyword evidence="3" id="KW-1185">Reference proteome</keyword>
<reference evidence="2" key="1">
    <citation type="journal article" date="2020" name="New Phytol.">
        <title>Comparative genomics reveals dynamic genome evolution in host specialist ectomycorrhizal fungi.</title>
        <authorList>
            <person name="Lofgren L.A."/>
            <person name="Nguyen N.H."/>
            <person name="Vilgalys R."/>
            <person name="Ruytinx J."/>
            <person name="Liao H.L."/>
            <person name="Branco S."/>
            <person name="Kuo A."/>
            <person name="LaButti K."/>
            <person name="Lipzen A."/>
            <person name="Andreopoulos W."/>
            <person name="Pangilinan J."/>
            <person name="Riley R."/>
            <person name="Hundley H."/>
            <person name="Na H."/>
            <person name="Barry K."/>
            <person name="Grigoriev I.V."/>
            <person name="Stajich J.E."/>
            <person name="Kennedy P.G."/>
        </authorList>
    </citation>
    <scope>NUCLEOTIDE SEQUENCE</scope>
    <source>
        <strain evidence="2">DOB743</strain>
    </source>
</reference>
<dbReference type="PANTHER" id="PTHR40781:SF1">
    <property type="match status" value="1"/>
</dbReference>
<evidence type="ECO:0000313" key="2">
    <source>
        <dbReference type="EMBL" id="KAG1776864.1"/>
    </source>
</evidence>
<accession>A0A9P7D2A3</accession>
<gene>
    <name evidence="2" type="ORF">EV702DRAFT_316417</name>
</gene>
<name>A0A9P7D2A3_9AGAM</name>
<dbReference type="EMBL" id="JABBWD010000024">
    <property type="protein sequence ID" value="KAG1776864.1"/>
    <property type="molecule type" value="Genomic_DNA"/>
</dbReference>
<evidence type="ECO:0000313" key="3">
    <source>
        <dbReference type="Proteomes" id="UP000714275"/>
    </source>
</evidence>
<dbReference type="Proteomes" id="UP000714275">
    <property type="component" value="Unassembled WGS sequence"/>
</dbReference>
<dbReference type="AlphaFoldDB" id="A0A9P7D2A3"/>
<organism evidence="2 3">
    <name type="scientific">Suillus placidus</name>
    <dbReference type="NCBI Taxonomy" id="48579"/>
    <lineage>
        <taxon>Eukaryota</taxon>
        <taxon>Fungi</taxon>
        <taxon>Dikarya</taxon>
        <taxon>Basidiomycota</taxon>
        <taxon>Agaricomycotina</taxon>
        <taxon>Agaricomycetes</taxon>
        <taxon>Agaricomycetidae</taxon>
        <taxon>Boletales</taxon>
        <taxon>Suillineae</taxon>
        <taxon>Suillaceae</taxon>
        <taxon>Suillus</taxon>
    </lineage>
</organism>